<dbReference type="AlphaFoldDB" id="A0AAD1VNB7"/>
<dbReference type="EMBL" id="OW240912">
    <property type="protein sequence ID" value="CAH2221212.1"/>
    <property type="molecule type" value="Genomic_DNA"/>
</dbReference>
<name>A0AAD1VNB7_PELCU</name>
<reference evidence="2" key="1">
    <citation type="submission" date="2022-03" db="EMBL/GenBank/DDBJ databases">
        <authorList>
            <person name="Alioto T."/>
            <person name="Alioto T."/>
            <person name="Gomez Garrido J."/>
        </authorList>
    </citation>
    <scope>NUCLEOTIDE SEQUENCE</scope>
</reference>
<organism evidence="2 3">
    <name type="scientific">Pelobates cultripes</name>
    <name type="common">Western spadefoot toad</name>
    <dbReference type="NCBI Taxonomy" id="61616"/>
    <lineage>
        <taxon>Eukaryota</taxon>
        <taxon>Metazoa</taxon>
        <taxon>Chordata</taxon>
        <taxon>Craniata</taxon>
        <taxon>Vertebrata</taxon>
        <taxon>Euteleostomi</taxon>
        <taxon>Amphibia</taxon>
        <taxon>Batrachia</taxon>
        <taxon>Anura</taxon>
        <taxon>Pelobatoidea</taxon>
        <taxon>Pelobatidae</taxon>
        <taxon>Pelobates</taxon>
    </lineage>
</organism>
<gene>
    <name evidence="2" type="ORF">PECUL_23A010052</name>
</gene>
<accession>A0AAD1VNB7</accession>
<sequence>MKPASQGSTVSEAESTPEQDGMPPSTPDWYTRFASLPKKEDFQKLVDEVTGTLQTEISVVRTSLAFLETRISTLEERDSCARGPDPAVTR</sequence>
<evidence type="ECO:0000313" key="3">
    <source>
        <dbReference type="Proteomes" id="UP001295444"/>
    </source>
</evidence>
<feature type="compositionally biased region" description="Polar residues" evidence="1">
    <location>
        <begin position="1"/>
        <end position="18"/>
    </location>
</feature>
<feature type="region of interest" description="Disordered" evidence="1">
    <location>
        <begin position="1"/>
        <end position="31"/>
    </location>
</feature>
<dbReference type="Proteomes" id="UP001295444">
    <property type="component" value="Chromosome 01"/>
</dbReference>
<proteinExistence type="predicted"/>
<protein>
    <submittedName>
        <fullName evidence="2">Uncharacterized protein</fullName>
    </submittedName>
</protein>
<evidence type="ECO:0000313" key="2">
    <source>
        <dbReference type="EMBL" id="CAH2221212.1"/>
    </source>
</evidence>
<keyword evidence="3" id="KW-1185">Reference proteome</keyword>
<evidence type="ECO:0000256" key="1">
    <source>
        <dbReference type="SAM" id="MobiDB-lite"/>
    </source>
</evidence>